<comment type="caution">
    <text evidence="2">The sequence shown here is derived from an EMBL/GenBank/DDBJ whole genome shotgun (WGS) entry which is preliminary data.</text>
</comment>
<organism evidence="2 3">
    <name type="scientific">Chryseotalea sanaruensis</name>
    <dbReference type="NCBI Taxonomy" id="2482724"/>
    <lineage>
        <taxon>Bacteria</taxon>
        <taxon>Pseudomonadati</taxon>
        <taxon>Bacteroidota</taxon>
        <taxon>Cytophagia</taxon>
        <taxon>Cytophagales</taxon>
        <taxon>Chryseotaleaceae</taxon>
        <taxon>Chryseotalea</taxon>
    </lineage>
</organism>
<sequence length="132" mass="15213">MIRKMISERFAGLALIVIFSLTILFHLAVIAGLVPMDMIWGGRLKTQGELYVFESISIVLNAFMLWIVTIRMNYFKFSVNPKVIRVVLWLMFLLFLVNTLSNLMAFNNLETYIFTPITFILALLSFRLAIKG</sequence>
<keyword evidence="1" id="KW-1133">Transmembrane helix</keyword>
<accession>A0A401U889</accession>
<protein>
    <submittedName>
        <fullName evidence="2">Uncharacterized protein</fullName>
    </submittedName>
</protein>
<reference evidence="2 3" key="1">
    <citation type="submission" date="2018-11" db="EMBL/GenBank/DDBJ databases">
        <title>Chryseotalea sanarue gen. nov., sp., nov., a member of the family Cytophagaceae, isolated from a brackish lake in Hamamatsu Japan.</title>
        <authorList>
            <person name="Maejima Y."/>
            <person name="Iino T."/>
            <person name="Muraguchi Y."/>
            <person name="Fukuda K."/>
            <person name="Ohkuma M."/>
            <person name="Moriuchi R."/>
            <person name="Dohra H."/>
            <person name="Kimbara K."/>
            <person name="Shintani M."/>
        </authorList>
    </citation>
    <scope>NUCLEOTIDE SEQUENCE [LARGE SCALE GENOMIC DNA]</scope>
    <source>
        <strain evidence="2 3">Ys</strain>
    </source>
</reference>
<dbReference type="EMBL" id="BHXQ01000002">
    <property type="protein sequence ID" value="GCC51108.1"/>
    <property type="molecule type" value="Genomic_DNA"/>
</dbReference>
<dbReference type="AlphaFoldDB" id="A0A401U889"/>
<dbReference type="Proteomes" id="UP000288227">
    <property type="component" value="Unassembled WGS sequence"/>
</dbReference>
<keyword evidence="3" id="KW-1185">Reference proteome</keyword>
<gene>
    <name evidence="2" type="ORF">SanaruYs_13280</name>
</gene>
<evidence type="ECO:0000313" key="2">
    <source>
        <dbReference type="EMBL" id="GCC51108.1"/>
    </source>
</evidence>
<feature type="transmembrane region" description="Helical" evidence="1">
    <location>
        <begin position="86"/>
        <end position="106"/>
    </location>
</feature>
<feature type="transmembrane region" description="Helical" evidence="1">
    <location>
        <begin position="12"/>
        <end position="36"/>
    </location>
</feature>
<proteinExistence type="predicted"/>
<dbReference type="OrthoDB" id="2868029at2"/>
<keyword evidence="1" id="KW-0472">Membrane</keyword>
<feature type="transmembrane region" description="Helical" evidence="1">
    <location>
        <begin position="56"/>
        <end position="74"/>
    </location>
</feature>
<dbReference type="RefSeq" id="WP_127121748.1">
    <property type="nucleotide sequence ID" value="NZ_BHXQ01000002.1"/>
</dbReference>
<name>A0A401U889_9BACT</name>
<evidence type="ECO:0000256" key="1">
    <source>
        <dbReference type="SAM" id="Phobius"/>
    </source>
</evidence>
<evidence type="ECO:0000313" key="3">
    <source>
        <dbReference type="Proteomes" id="UP000288227"/>
    </source>
</evidence>
<feature type="transmembrane region" description="Helical" evidence="1">
    <location>
        <begin position="112"/>
        <end position="130"/>
    </location>
</feature>
<keyword evidence="1" id="KW-0812">Transmembrane</keyword>